<evidence type="ECO:0000256" key="2">
    <source>
        <dbReference type="SAM" id="MobiDB-lite"/>
    </source>
</evidence>
<dbReference type="Gene3D" id="3.10.170.10">
    <property type="match status" value="1"/>
</dbReference>
<keyword evidence="1" id="KW-0378">Hydrolase</keyword>
<evidence type="ECO:0000313" key="3">
    <source>
        <dbReference type="EMBL" id="PBK64973.1"/>
    </source>
</evidence>
<dbReference type="Pfam" id="PF02128">
    <property type="entry name" value="Peptidase_M36"/>
    <property type="match status" value="1"/>
</dbReference>
<dbReference type="GO" id="GO:0005615">
    <property type="term" value="C:extracellular space"/>
    <property type="evidence" value="ECO:0007669"/>
    <property type="project" value="InterPro"/>
</dbReference>
<dbReference type="EMBL" id="KZ293448">
    <property type="protein sequence ID" value="PBK64973.1"/>
    <property type="molecule type" value="Genomic_DNA"/>
</dbReference>
<dbReference type="GO" id="GO:0008270">
    <property type="term" value="F:zinc ion binding"/>
    <property type="evidence" value="ECO:0007669"/>
    <property type="project" value="InterPro"/>
</dbReference>
<proteinExistence type="inferred from homology"/>
<feature type="compositionally biased region" description="Basic and acidic residues" evidence="2">
    <location>
        <begin position="87"/>
        <end position="105"/>
    </location>
</feature>
<dbReference type="EC" id="3.4.24.-" evidence="1"/>
<dbReference type="AlphaFoldDB" id="A0A2H3BM75"/>
<comment type="subcellular location">
    <subcellularLocation>
        <location evidence="1">Secreted</location>
    </subcellularLocation>
</comment>
<keyword evidence="1" id="KW-0645">Protease</keyword>
<evidence type="ECO:0000313" key="4">
    <source>
        <dbReference type="Proteomes" id="UP000218334"/>
    </source>
</evidence>
<dbReference type="GO" id="GO:0004222">
    <property type="term" value="F:metalloendopeptidase activity"/>
    <property type="evidence" value="ECO:0007669"/>
    <property type="project" value="InterPro"/>
</dbReference>
<sequence>MTSLEYLSQSYGSRQQCHRIKFPLVRGDLSIFQPSFDPHYDTALGLTGGSNIDDACTNAFYFVDKVYDYAYKYGWTEASYSFQSDSFARDERPTGGDHAGFDQED</sequence>
<name>A0A2H3BM75_9AGAR</name>
<dbReference type="InterPro" id="IPR001842">
    <property type="entry name" value="Peptidase_M36"/>
</dbReference>
<protein>
    <recommendedName>
        <fullName evidence="1">Extracellular metalloproteinase</fullName>
        <ecNumber evidence="1">3.4.24.-</ecNumber>
    </recommendedName>
    <alternativeName>
        <fullName evidence="1">Fungalysin</fullName>
    </alternativeName>
</protein>
<keyword evidence="1" id="KW-0862">Zinc</keyword>
<keyword evidence="1" id="KW-0964">Secreted</keyword>
<dbReference type="Proteomes" id="UP000218334">
    <property type="component" value="Unassembled WGS sequence"/>
</dbReference>
<gene>
    <name evidence="3" type="ORF">ARMSODRAFT_1022679</name>
</gene>
<dbReference type="GO" id="GO:0006508">
    <property type="term" value="P:proteolysis"/>
    <property type="evidence" value="ECO:0007669"/>
    <property type="project" value="UniProtKB-KW"/>
</dbReference>
<feature type="region of interest" description="Disordered" evidence="2">
    <location>
        <begin position="86"/>
        <end position="105"/>
    </location>
</feature>
<reference evidence="4" key="1">
    <citation type="journal article" date="2017" name="Nat. Ecol. Evol.">
        <title>Genome expansion and lineage-specific genetic innovations in the forest pathogenic fungi Armillaria.</title>
        <authorList>
            <person name="Sipos G."/>
            <person name="Prasanna A.N."/>
            <person name="Walter M.C."/>
            <person name="O'Connor E."/>
            <person name="Balint B."/>
            <person name="Krizsan K."/>
            <person name="Kiss B."/>
            <person name="Hess J."/>
            <person name="Varga T."/>
            <person name="Slot J."/>
            <person name="Riley R."/>
            <person name="Boka B."/>
            <person name="Rigling D."/>
            <person name="Barry K."/>
            <person name="Lee J."/>
            <person name="Mihaltcheva S."/>
            <person name="LaButti K."/>
            <person name="Lipzen A."/>
            <person name="Waldron R."/>
            <person name="Moloney N.M."/>
            <person name="Sperisen C."/>
            <person name="Kredics L."/>
            <person name="Vagvoelgyi C."/>
            <person name="Patrignani A."/>
            <person name="Fitzpatrick D."/>
            <person name="Nagy I."/>
            <person name="Doyle S."/>
            <person name="Anderson J.B."/>
            <person name="Grigoriev I.V."/>
            <person name="Gueldener U."/>
            <person name="Muensterkoetter M."/>
            <person name="Nagy L.G."/>
        </authorList>
    </citation>
    <scope>NUCLEOTIDE SEQUENCE [LARGE SCALE GENOMIC DNA]</scope>
    <source>
        <strain evidence="4">28-4</strain>
    </source>
</reference>
<comment type="cofactor">
    <cofactor evidence="1">
        <name>Zn(2+)</name>
        <dbReference type="ChEBI" id="CHEBI:29105"/>
    </cofactor>
</comment>
<comment type="similarity">
    <text evidence="1">Belongs to the peptidase M36 family.</text>
</comment>
<accession>A0A2H3BM75</accession>
<keyword evidence="1" id="KW-0479">Metal-binding</keyword>
<keyword evidence="4" id="KW-1185">Reference proteome</keyword>
<evidence type="ECO:0000256" key="1">
    <source>
        <dbReference type="RuleBase" id="RU364017"/>
    </source>
</evidence>
<keyword evidence="1" id="KW-0865">Zymogen</keyword>
<organism evidence="3 4">
    <name type="scientific">Armillaria solidipes</name>
    <dbReference type="NCBI Taxonomy" id="1076256"/>
    <lineage>
        <taxon>Eukaryota</taxon>
        <taxon>Fungi</taxon>
        <taxon>Dikarya</taxon>
        <taxon>Basidiomycota</taxon>
        <taxon>Agaricomycotina</taxon>
        <taxon>Agaricomycetes</taxon>
        <taxon>Agaricomycetidae</taxon>
        <taxon>Agaricales</taxon>
        <taxon>Marasmiineae</taxon>
        <taxon>Physalacriaceae</taxon>
        <taxon>Armillaria</taxon>
    </lineage>
</organism>
<keyword evidence="1" id="KW-0482">Metalloprotease</keyword>